<sequence>MDATKRFEDAEWYTKMRESPVLIGGLGAIGSWIALFLARIGVEITAFDPDVVEEHNLGGQLYFRSSIGHNKAEAVREVLHRLCDFLHMNSISARFERNSMGCNICVAAFDNMKSRKDMFENWLEYMQYSSSEQGIFIDGRLLMESFEIFMVDFTNKEHIERYKNYLFDDIEVKEEPCSAKATSHCGAAIAAFITGGITNWITNTMVYQSPVREVPFRTLLDMALFNLTTE</sequence>
<dbReference type="CDD" id="cd01483">
    <property type="entry name" value="E1_enzyme_family"/>
    <property type="match status" value="1"/>
</dbReference>
<dbReference type="Gene3D" id="3.40.50.720">
    <property type="entry name" value="NAD(P)-binding Rossmann-like Domain"/>
    <property type="match status" value="1"/>
</dbReference>
<dbReference type="GO" id="GO:0061504">
    <property type="term" value="P:cyclic threonylcarbamoyladenosine biosynthetic process"/>
    <property type="evidence" value="ECO:0007669"/>
    <property type="project" value="TreeGrafter"/>
</dbReference>
<name>A0A6M3M174_9ZZZZ</name>
<dbReference type="Pfam" id="PF00899">
    <property type="entry name" value="ThiF"/>
    <property type="match status" value="1"/>
</dbReference>
<dbReference type="PANTHER" id="PTHR43267">
    <property type="entry name" value="TRNA THREONYLCARBAMOYLADENOSINE DEHYDRATASE"/>
    <property type="match status" value="1"/>
</dbReference>
<proteinExistence type="predicted"/>
<dbReference type="InterPro" id="IPR000594">
    <property type="entry name" value="ThiF_NAD_FAD-bd"/>
</dbReference>
<evidence type="ECO:0000259" key="2">
    <source>
        <dbReference type="Pfam" id="PF00899"/>
    </source>
</evidence>
<dbReference type="GO" id="GO:0008641">
    <property type="term" value="F:ubiquitin-like modifier activating enzyme activity"/>
    <property type="evidence" value="ECO:0007669"/>
    <property type="project" value="InterPro"/>
</dbReference>
<dbReference type="PANTHER" id="PTHR43267:SF1">
    <property type="entry name" value="TRNA THREONYLCARBAMOYLADENOSINE DEHYDRATASE"/>
    <property type="match status" value="1"/>
</dbReference>
<dbReference type="InterPro" id="IPR045886">
    <property type="entry name" value="ThiF/MoeB/HesA"/>
</dbReference>
<evidence type="ECO:0000313" key="3">
    <source>
        <dbReference type="EMBL" id="QJA99654.1"/>
    </source>
</evidence>
<accession>A0A6M3M174</accession>
<keyword evidence="1" id="KW-1133">Transmembrane helix</keyword>
<evidence type="ECO:0000256" key="1">
    <source>
        <dbReference type="SAM" id="Phobius"/>
    </source>
</evidence>
<dbReference type="GO" id="GO:0061503">
    <property type="term" value="F:tRNA threonylcarbamoyladenosine dehydratase"/>
    <property type="evidence" value="ECO:0007669"/>
    <property type="project" value="TreeGrafter"/>
</dbReference>
<reference evidence="3" key="1">
    <citation type="submission" date="2020-03" db="EMBL/GenBank/DDBJ databases">
        <title>The deep terrestrial virosphere.</title>
        <authorList>
            <person name="Holmfeldt K."/>
            <person name="Nilsson E."/>
            <person name="Simone D."/>
            <person name="Lopez-Fernandez M."/>
            <person name="Wu X."/>
            <person name="de Brujin I."/>
            <person name="Lundin D."/>
            <person name="Andersson A."/>
            <person name="Bertilsson S."/>
            <person name="Dopson M."/>
        </authorList>
    </citation>
    <scope>NUCLEOTIDE SEQUENCE</scope>
    <source>
        <strain evidence="3">MM171A00924</strain>
    </source>
</reference>
<feature type="transmembrane region" description="Helical" evidence="1">
    <location>
        <begin position="21"/>
        <end position="42"/>
    </location>
</feature>
<protein>
    <submittedName>
        <fullName evidence="3">Putative ubiquitin activating domain contining protein</fullName>
    </submittedName>
</protein>
<feature type="domain" description="THIF-type NAD/FAD binding fold" evidence="2">
    <location>
        <begin position="11"/>
        <end position="120"/>
    </location>
</feature>
<dbReference type="EMBL" id="MT143661">
    <property type="protein sequence ID" value="QJA99654.1"/>
    <property type="molecule type" value="Genomic_DNA"/>
</dbReference>
<keyword evidence="1" id="KW-0812">Transmembrane</keyword>
<dbReference type="SUPFAM" id="SSF69572">
    <property type="entry name" value="Activating enzymes of the ubiquitin-like proteins"/>
    <property type="match status" value="1"/>
</dbReference>
<dbReference type="InterPro" id="IPR035985">
    <property type="entry name" value="Ubiquitin-activating_enz"/>
</dbReference>
<dbReference type="AlphaFoldDB" id="A0A6M3M174"/>
<keyword evidence="1" id="KW-0472">Membrane</keyword>
<gene>
    <name evidence="3" type="ORF">MM171A00924_0009</name>
</gene>
<organism evidence="3">
    <name type="scientific">viral metagenome</name>
    <dbReference type="NCBI Taxonomy" id="1070528"/>
    <lineage>
        <taxon>unclassified sequences</taxon>
        <taxon>metagenomes</taxon>
        <taxon>organismal metagenomes</taxon>
    </lineage>
</organism>